<reference evidence="1 2" key="1">
    <citation type="submission" date="2022-06" db="EMBL/GenBank/DDBJ databases">
        <title>Pseudarthrobacter sp. strain RMG13 Genome sequencing and assembly.</title>
        <authorList>
            <person name="Kim I."/>
        </authorList>
    </citation>
    <scope>NUCLEOTIDE SEQUENCE [LARGE SCALE GENOMIC DNA]</scope>
    <source>
        <strain evidence="1 2">RMG13</strain>
    </source>
</reference>
<dbReference type="RefSeq" id="WP_254748678.1">
    <property type="nucleotide sequence ID" value="NZ_JANCLV010000003.1"/>
</dbReference>
<evidence type="ECO:0000313" key="2">
    <source>
        <dbReference type="Proteomes" id="UP001524318"/>
    </source>
</evidence>
<evidence type="ECO:0000313" key="1">
    <source>
        <dbReference type="EMBL" id="MCP8999407.1"/>
    </source>
</evidence>
<protein>
    <recommendedName>
        <fullName evidence="3">Squalene cyclase C-terminal domain-containing protein</fullName>
    </recommendedName>
</protein>
<gene>
    <name evidence="1" type="ORF">NFC73_06590</name>
</gene>
<proteinExistence type="predicted"/>
<dbReference type="InterPro" id="IPR008930">
    <property type="entry name" value="Terpenoid_cyclase/PrenylTrfase"/>
</dbReference>
<dbReference type="Gene3D" id="1.50.10.20">
    <property type="match status" value="1"/>
</dbReference>
<accession>A0ABT1LLS3</accession>
<dbReference type="Proteomes" id="UP001524318">
    <property type="component" value="Unassembled WGS sequence"/>
</dbReference>
<sequence>MMVALTGPLGWHASGDIPQVRSAAQDVIEWLLEGDPALRWQVLQDLAGAAPGEVSFERHRVASEGWGARLLASQDGEGTWAKGLYLPKWTSTTYTLLLLRWLGLPARDPRAIRGCQRLWEGATYTDGGLTLGYRAPETCITGMLVLLASHFLYSDPRVDEAVAWLLRDQLPDGGWNCRAVRTGSRHSSFHTSVIVLEALLAYRASGGEIDVREASARGRDFFLLHHLYRSHTTGRIARQEFTRFPFPPQWHFDVLRGLEYFRDAGSPPDSRLSEAVESILAARSPDGRWKRYAPYPGRQWFTLEPPGPSRITTLRCLRVLGWYSSGQGAGTKASGNAAQPG</sequence>
<name>A0ABT1LLS3_9MICC</name>
<comment type="caution">
    <text evidence="1">The sequence shown here is derived from an EMBL/GenBank/DDBJ whole genome shotgun (WGS) entry which is preliminary data.</text>
</comment>
<dbReference type="SUPFAM" id="SSF48239">
    <property type="entry name" value="Terpenoid cyclases/Protein prenyltransferases"/>
    <property type="match status" value="1"/>
</dbReference>
<keyword evidence="2" id="KW-1185">Reference proteome</keyword>
<dbReference type="EMBL" id="JANCLV010000003">
    <property type="protein sequence ID" value="MCP8999407.1"/>
    <property type="molecule type" value="Genomic_DNA"/>
</dbReference>
<organism evidence="1 2">
    <name type="scientific">Pseudarthrobacter humi</name>
    <dbReference type="NCBI Taxonomy" id="2952523"/>
    <lineage>
        <taxon>Bacteria</taxon>
        <taxon>Bacillati</taxon>
        <taxon>Actinomycetota</taxon>
        <taxon>Actinomycetes</taxon>
        <taxon>Micrococcales</taxon>
        <taxon>Micrococcaceae</taxon>
        <taxon>Pseudarthrobacter</taxon>
    </lineage>
</organism>
<evidence type="ECO:0008006" key="3">
    <source>
        <dbReference type="Google" id="ProtNLM"/>
    </source>
</evidence>